<dbReference type="InterPro" id="IPR052264">
    <property type="entry name" value="UPF0175_domain"/>
</dbReference>
<dbReference type="EMBL" id="JADEXS010000770">
    <property type="protein sequence ID" value="MBE9027071.1"/>
    <property type="molecule type" value="Genomic_DNA"/>
</dbReference>
<dbReference type="PANTHER" id="PTHR37525:SF1">
    <property type="entry name" value="UPF0175 PROTEIN SSL1255"/>
    <property type="match status" value="1"/>
</dbReference>
<dbReference type="AlphaFoldDB" id="A0A8J7A8F1"/>
<dbReference type="Proteomes" id="UP000622533">
    <property type="component" value="Unassembled WGS sequence"/>
</dbReference>
<organism evidence="2 3">
    <name type="scientific">Desmonostoc muscorum LEGE 12446</name>
    <dbReference type="NCBI Taxonomy" id="1828758"/>
    <lineage>
        <taxon>Bacteria</taxon>
        <taxon>Bacillati</taxon>
        <taxon>Cyanobacteriota</taxon>
        <taxon>Cyanophyceae</taxon>
        <taxon>Nostocales</taxon>
        <taxon>Nostocaceae</taxon>
        <taxon>Desmonostoc</taxon>
    </lineage>
</organism>
<evidence type="ECO:0000313" key="2">
    <source>
        <dbReference type="EMBL" id="MBE9027071.1"/>
    </source>
</evidence>
<sequence length="99" mass="11339">MSLVTINLPEEVFSAHRHNPEEFVGDMRLTAAIYWYQKHEISMEKAATVAGLNRRDFLSVLAREQVDVFGVDFDDLHSELNRVNETALYDSDIAILNDL</sequence>
<dbReference type="InterPro" id="IPR005368">
    <property type="entry name" value="UPF0175"/>
</dbReference>
<dbReference type="PANTHER" id="PTHR37525">
    <property type="entry name" value="UPF0175 PROTEIN SSL1255"/>
    <property type="match status" value="1"/>
</dbReference>
<name>A0A8J7A8F1_DESMC</name>
<gene>
    <name evidence="2" type="ORF">IQ276_33075</name>
</gene>
<evidence type="ECO:0000313" key="3">
    <source>
        <dbReference type="Proteomes" id="UP000622533"/>
    </source>
</evidence>
<accession>A0A8J7A8F1</accession>
<proteinExistence type="inferred from homology"/>
<protein>
    <submittedName>
        <fullName evidence="2">UPF0175 family protein</fullName>
    </submittedName>
</protein>
<evidence type="ECO:0000256" key="1">
    <source>
        <dbReference type="ARBA" id="ARBA00005651"/>
    </source>
</evidence>
<comment type="caution">
    <text evidence="2">The sequence shown here is derived from an EMBL/GenBank/DDBJ whole genome shotgun (WGS) entry which is preliminary data.</text>
</comment>
<keyword evidence="3" id="KW-1185">Reference proteome</keyword>
<comment type="similarity">
    <text evidence="1">Belongs to the UPF0175 family.</text>
</comment>
<reference evidence="2" key="1">
    <citation type="submission" date="2020-10" db="EMBL/GenBank/DDBJ databases">
        <authorList>
            <person name="Castelo-Branco R."/>
            <person name="Eusebio N."/>
            <person name="Adriana R."/>
            <person name="Vieira A."/>
            <person name="Brugerolle De Fraissinette N."/>
            <person name="Rezende De Castro R."/>
            <person name="Schneider M.P."/>
            <person name="Vasconcelos V."/>
            <person name="Leao P.N."/>
        </authorList>
    </citation>
    <scope>NUCLEOTIDE SEQUENCE</scope>
    <source>
        <strain evidence="2">LEGE 12446</strain>
    </source>
</reference>
<dbReference type="Pfam" id="PF03683">
    <property type="entry name" value="UPF0175"/>
    <property type="match status" value="1"/>
</dbReference>
<dbReference type="RefSeq" id="WP_193924101.1">
    <property type="nucleotide sequence ID" value="NZ_JADEXS020000001.1"/>
</dbReference>